<dbReference type="Gene3D" id="2.130.10.10">
    <property type="entry name" value="YVTN repeat-like/Quinoprotein amine dehydrogenase"/>
    <property type="match status" value="2"/>
</dbReference>
<evidence type="ECO:0000256" key="4">
    <source>
        <dbReference type="SAM" id="Coils"/>
    </source>
</evidence>
<evidence type="ECO:0000256" key="2">
    <source>
        <dbReference type="ARBA" id="ARBA00022737"/>
    </source>
</evidence>
<dbReference type="Pfam" id="PF23414">
    <property type="entry name" value="Beta-prop_EML_2"/>
    <property type="match status" value="1"/>
</dbReference>
<dbReference type="GeneID" id="105940058"/>
<feature type="repeat" description="WD" evidence="3">
    <location>
        <begin position="487"/>
        <end position="528"/>
    </location>
</feature>
<organism evidence="7">
    <name type="scientific">Fundulus heteroclitus</name>
    <name type="common">Killifish</name>
    <name type="synonym">Mummichog</name>
    <dbReference type="NCBI Taxonomy" id="8078"/>
    <lineage>
        <taxon>Eukaryota</taxon>
        <taxon>Metazoa</taxon>
        <taxon>Chordata</taxon>
        <taxon>Craniata</taxon>
        <taxon>Vertebrata</taxon>
        <taxon>Euteleostomi</taxon>
        <taxon>Actinopterygii</taxon>
        <taxon>Neopterygii</taxon>
        <taxon>Teleostei</taxon>
        <taxon>Neoteleostei</taxon>
        <taxon>Acanthomorphata</taxon>
        <taxon>Ovalentaria</taxon>
        <taxon>Atherinomorphae</taxon>
        <taxon>Cyprinodontiformes</taxon>
        <taxon>Fundulidae</taxon>
        <taxon>Fundulus</taxon>
    </lineage>
</organism>
<keyword evidence="7" id="KW-0969">Cilium</keyword>
<dbReference type="InterPro" id="IPR001680">
    <property type="entry name" value="WD40_rpt"/>
</dbReference>
<evidence type="ECO:0000256" key="3">
    <source>
        <dbReference type="PROSITE-ProRule" id="PRU00221"/>
    </source>
</evidence>
<dbReference type="InterPro" id="IPR055442">
    <property type="entry name" value="Beta-prop_EML-like_2nd"/>
</dbReference>
<dbReference type="PROSITE" id="PS50294">
    <property type="entry name" value="WD_REPEATS_REGION"/>
    <property type="match status" value="1"/>
</dbReference>
<evidence type="ECO:0000259" key="6">
    <source>
        <dbReference type="Pfam" id="PF23414"/>
    </source>
</evidence>
<evidence type="ECO:0000313" key="9">
    <source>
        <dbReference type="Proteomes" id="UP000265000"/>
    </source>
</evidence>
<evidence type="ECO:0000313" key="8">
    <source>
        <dbReference type="Ensembl" id="ENSFHEP00000010458.1"/>
    </source>
</evidence>
<keyword evidence="2" id="KW-0677">Repeat</keyword>
<dbReference type="PANTHER" id="PTHR32215">
    <property type="entry name" value="CILIA- AND FLAGELLA-ASSOCIATED PROTEIN 57"/>
    <property type="match status" value="1"/>
</dbReference>
<name>A0A146ZJQ8_FUNHE</name>
<evidence type="ECO:0000313" key="7">
    <source>
        <dbReference type="EMBL" id="JAR66097.1"/>
    </source>
</evidence>
<feature type="region of interest" description="Disordered" evidence="5">
    <location>
        <begin position="735"/>
        <end position="754"/>
    </location>
</feature>
<dbReference type="InterPro" id="IPR015943">
    <property type="entry name" value="WD40/YVTN_repeat-like_dom_sf"/>
</dbReference>
<dbReference type="EMBL" id="GCES01020226">
    <property type="protein sequence ID" value="JAR66097.1"/>
    <property type="molecule type" value="Transcribed_RNA"/>
</dbReference>
<accession>A0A146ZJQ8</accession>
<dbReference type="InterPro" id="IPR036322">
    <property type="entry name" value="WD40_repeat_dom_sf"/>
</dbReference>
<dbReference type="CTD" id="149465"/>
<keyword evidence="4" id="KW-0175">Coiled coil</keyword>
<dbReference type="SUPFAM" id="SSF50978">
    <property type="entry name" value="WD40 repeat-like"/>
    <property type="match status" value="2"/>
</dbReference>
<evidence type="ECO:0000256" key="5">
    <source>
        <dbReference type="SAM" id="MobiDB-lite"/>
    </source>
</evidence>
<dbReference type="SMART" id="SM00320">
    <property type="entry name" value="WD40"/>
    <property type="match status" value="8"/>
</dbReference>
<dbReference type="Ensembl" id="ENSFHET00000017254.1">
    <property type="protein sequence ID" value="ENSFHEP00000010458.1"/>
    <property type="gene ID" value="ENSFHEG00000011772.1"/>
</dbReference>
<feature type="region of interest" description="Disordered" evidence="5">
    <location>
        <begin position="1140"/>
        <end position="1170"/>
    </location>
</feature>
<dbReference type="STRING" id="8078.ENSFHEP00000010458"/>
<dbReference type="InterPro" id="IPR052993">
    <property type="entry name" value="CFA-57"/>
</dbReference>
<keyword evidence="7" id="KW-0966">Cell projection</keyword>
<reference evidence="7" key="1">
    <citation type="submission" date="2015-01" db="EMBL/GenBank/DDBJ databases">
        <title>EvidentialGene: Evidence-directed Construction of Complete mRNA Transcriptomes without Genomes.</title>
        <authorList>
            <person name="Gilbert D.G."/>
        </authorList>
    </citation>
    <scope>NUCLEOTIDE SEQUENCE</scope>
</reference>
<feature type="repeat" description="WD" evidence="3">
    <location>
        <begin position="364"/>
        <end position="405"/>
    </location>
</feature>
<feature type="coiled-coil region" evidence="4">
    <location>
        <begin position="771"/>
        <end position="848"/>
    </location>
</feature>
<dbReference type="Gene3D" id="1.10.287.1490">
    <property type="match status" value="1"/>
</dbReference>
<dbReference type="PROSITE" id="PS50082">
    <property type="entry name" value="WD_REPEATS_2"/>
    <property type="match status" value="2"/>
</dbReference>
<feature type="compositionally biased region" description="Basic and acidic residues" evidence="5">
    <location>
        <begin position="1158"/>
        <end position="1170"/>
    </location>
</feature>
<protein>
    <submittedName>
        <fullName evidence="7 8">Cilia-and flagella-associated protein 57</fullName>
    </submittedName>
</protein>
<dbReference type="Proteomes" id="UP000265000">
    <property type="component" value="Unplaced"/>
</dbReference>
<dbReference type="GeneTree" id="ENSGT00620000088018"/>
<sequence>MTTVLSQSHFIFGLREGVANNLCFVDEQTVVFPSGNSCVLHNTVQRWQRFIPGSEKSLGQRALALSPNRRYLAVSEKAEKASITVFDLHHEQGRKRKVLTAGDLLVQEFLCMAFSPDSKYLIGQTGAPEWMLIFWFWEKNKVLAMLKTTTSNNPITQISFSPHNNMQVCVSGNGVFKMFRCSEGVLKQSSIAKAETFNFLCHTWMSEDRVVAGTDTGRLLVSESGDLRKELKMSSKPVQGQNDRHLEVRRIKEGDVNEGVTLFRITAILSYSKGFVCSTGPGTVCLFERLEEDVYRKSREIQILSDPGSSDLTPAQGQEIDTMCISPAEETLAISTTQRQLYSINLSSADTKREGKLHFEFLTQPFHSNSITGLSICIRKPFMATSSLDHSVRIWNYETRELELYKEFQEEAFSVALHPTGLFILVGFSDKLRLMNLFIDDIRTFKEFTLRGCRECAFSHGGHMFAAVNGNVIHIYSFTSFENIRNLKGHNGKVRAIAWSLDDSQLVSSGTDGAVYEWSTQTGKRESESVLKSCSYTGVAFSSDYKSILAVGSDLTVREIQDCQVLREVPADEIAHTALAVSHSGRVVFTGTSTGTIRAIKYPLPIQKEWITQHAHCGLVTRMVITYDDQFLLTVSEDGCLLISKIIDKEGRGLKSNRQIVHTEEILVTKADLEEKAHKMLELKMHLEELHMENEYQLRLKEMNYNEKLKDLSDKFIQEIKSLKTTQEMLKTEMERRERETQQNSTESAVKHSKDLKDLEQSYTSKLIVEHNKYEDLLQRHEQMQEDYQRQLKCAEDSRRQALVELTQTYEAKLQDKTQRLAQCQEEAEQKLREFEEIRRRAEEEEGKKMDAIQSKYEKLLLSEREEQTKLRGSSGVMTQQLYSLQRQIDDRMEDINKMKKERQGLTGFIRSLESDIVVLKRQISEHEKTSQDKDRTTSDLKIMNQDLEKLKFMLECQLSDLKKQIEPQQDELTEKAHRILKLEEQLEEITKSNSKLKLSMSDLRLKLRSKDKEVQRETQKVKDLETLLERLRCDLHGCVGLIQEPRKLKDRILMIYGRYGPHTDAGERSSSDDHVVKTVCYQRDHLEKTVNSLQMKLLQSAKEHDKVYLKLMKENVTLIAEINELRKELHCVRTKAKEDRVQRGLLKKSRSCPSSKEGPKEEPPHQDIS</sequence>
<proteinExistence type="predicted"/>
<keyword evidence="1 3" id="KW-0853">WD repeat</keyword>
<reference evidence="8" key="2">
    <citation type="submission" date="2025-05" db="UniProtKB">
        <authorList>
            <consortium name="Ensembl"/>
        </authorList>
    </citation>
    <scope>IDENTIFICATION</scope>
</reference>
<dbReference type="OrthoDB" id="10251741at2759"/>
<dbReference type="PANTHER" id="PTHR32215:SF0">
    <property type="entry name" value="CILIA- AND FLAGELLA-ASSOCIATED PROTEIN 57"/>
    <property type="match status" value="1"/>
</dbReference>
<dbReference type="FunFam" id="2.130.10.10:FF:000271">
    <property type="entry name" value="cilia- and flagella-associated protein 57"/>
    <property type="match status" value="1"/>
</dbReference>
<keyword evidence="9" id="KW-1185">Reference proteome</keyword>
<evidence type="ECO:0000256" key="1">
    <source>
        <dbReference type="ARBA" id="ARBA00022574"/>
    </source>
</evidence>
<keyword evidence="7" id="KW-0282">Flagellum</keyword>
<feature type="domain" description="EML-like second beta-propeller" evidence="6">
    <location>
        <begin position="372"/>
        <end position="641"/>
    </location>
</feature>
<dbReference type="AlphaFoldDB" id="A0A146ZJQ8"/>
<feature type="coiled-coil region" evidence="4">
    <location>
        <begin position="882"/>
        <end position="1035"/>
    </location>
</feature>